<dbReference type="PANTHER" id="PTHR31157">
    <property type="entry name" value="SCP DOMAIN-CONTAINING PROTEIN"/>
    <property type="match status" value="1"/>
</dbReference>
<evidence type="ECO:0000259" key="3">
    <source>
        <dbReference type="Pfam" id="PF00188"/>
    </source>
</evidence>
<dbReference type="Pfam" id="PF00188">
    <property type="entry name" value="CAP"/>
    <property type="match status" value="1"/>
</dbReference>
<dbReference type="OrthoDB" id="9783944at2"/>
<name>A0A1H6SQ26_9DEIO</name>
<accession>A0A1H6SQ26</accession>
<dbReference type="CDD" id="cd05379">
    <property type="entry name" value="CAP_bacterial"/>
    <property type="match status" value="1"/>
</dbReference>
<dbReference type="EMBL" id="FNZA01000001">
    <property type="protein sequence ID" value="SEI69943.1"/>
    <property type="molecule type" value="Genomic_DNA"/>
</dbReference>
<feature type="chain" id="PRO_5011542095" evidence="2">
    <location>
        <begin position="20"/>
        <end position="203"/>
    </location>
</feature>
<evidence type="ECO:0000313" key="5">
    <source>
        <dbReference type="Proteomes" id="UP000199223"/>
    </source>
</evidence>
<dbReference type="PANTHER" id="PTHR31157:SF1">
    <property type="entry name" value="SCP DOMAIN-CONTAINING PROTEIN"/>
    <property type="match status" value="1"/>
</dbReference>
<feature type="signal peptide" evidence="2">
    <location>
        <begin position="1"/>
        <end position="19"/>
    </location>
</feature>
<dbReference type="STRING" id="856736.SAMN04488058_101378"/>
<dbReference type="Gene3D" id="3.40.33.10">
    <property type="entry name" value="CAP"/>
    <property type="match status" value="1"/>
</dbReference>
<evidence type="ECO:0000313" key="4">
    <source>
        <dbReference type="EMBL" id="SEI69943.1"/>
    </source>
</evidence>
<keyword evidence="5" id="KW-1185">Reference proteome</keyword>
<dbReference type="SUPFAM" id="SSF55797">
    <property type="entry name" value="PR-1-like"/>
    <property type="match status" value="1"/>
</dbReference>
<feature type="region of interest" description="Disordered" evidence="1">
    <location>
        <begin position="32"/>
        <end position="57"/>
    </location>
</feature>
<dbReference type="PROSITE" id="PS51257">
    <property type="entry name" value="PROKAR_LIPOPROTEIN"/>
    <property type="match status" value="1"/>
</dbReference>
<dbReference type="InterPro" id="IPR014044">
    <property type="entry name" value="CAP_dom"/>
</dbReference>
<evidence type="ECO:0000256" key="2">
    <source>
        <dbReference type="SAM" id="SignalP"/>
    </source>
</evidence>
<organism evidence="4 5">
    <name type="scientific">Deinococcus reticulitermitis</name>
    <dbReference type="NCBI Taxonomy" id="856736"/>
    <lineage>
        <taxon>Bacteria</taxon>
        <taxon>Thermotogati</taxon>
        <taxon>Deinococcota</taxon>
        <taxon>Deinococci</taxon>
        <taxon>Deinococcales</taxon>
        <taxon>Deinococcaceae</taxon>
        <taxon>Deinococcus</taxon>
    </lineage>
</organism>
<sequence length="203" mass="20868">MTRTAPRFLLLSLLTLGLAACGTQTAPQAGAPQAAAPALGEGAEQTGDTVAAVPSPLGSQSVPGSAFAQRVFELTNAARAQARTCGGVAYAAAPALAYNAALERAAQGHAADMAARNYFSHTSQDGRTFAQRITNAGYVWRTVAENIAAGHATPEAVVAGWLGSAGHCRNLMNPSFKEIGVGYAYSAGSSYRHSWVQNFGAAR</sequence>
<dbReference type="Proteomes" id="UP000199223">
    <property type="component" value="Unassembled WGS sequence"/>
</dbReference>
<proteinExistence type="predicted"/>
<dbReference type="AlphaFoldDB" id="A0A1H6SQ26"/>
<keyword evidence="2" id="KW-0732">Signal</keyword>
<feature type="compositionally biased region" description="Low complexity" evidence="1">
    <location>
        <begin position="32"/>
        <end position="45"/>
    </location>
</feature>
<dbReference type="RefSeq" id="WP_092262847.1">
    <property type="nucleotide sequence ID" value="NZ_FNZA01000001.1"/>
</dbReference>
<reference evidence="5" key="1">
    <citation type="submission" date="2016-10" db="EMBL/GenBank/DDBJ databases">
        <authorList>
            <person name="Varghese N."/>
            <person name="Submissions S."/>
        </authorList>
    </citation>
    <scope>NUCLEOTIDE SEQUENCE [LARGE SCALE GENOMIC DNA]</scope>
    <source>
        <strain evidence="5">CGMCC 1.10218</strain>
    </source>
</reference>
<gene>
    <name evidence="4" type="ORF">SAMN04488058_101378</name>
</gene>
<evidence type="ECO:0000256" key="1">
    <source>
        <dbReference type="SAM" id="MobiDB-lite"/>
    </source>
</evidence>
<protein>
    <submittedName>
        <fullName evidence="4">Uncharacterized conserved protein YkwD, contains CAP (CSP/antigen 5/PR1) domain</fullName>
    </submittedName>
</protein>
<feature type="domain" description="SCP" evidence="3">
    <location>
        <begin position="73"/>
        <end position="199"/>
    </location>
</feature>
<dbReference type="InterPro" id="IPR035940">
    <property type="entry name" value="CAP_sf"/>
</dbReference>